<dbReference type="Gene3D" id="3.30.30.30">
    <property type="match status" value="1"/>
</dbReference>
<dbReference type="PROSITE" id="PS00297">
    <property type="entry name" value="HSP70_1"/>
    <property type="match status" value="1"/>
</dbReference>
<dbReference type="InterPro" id="IPR029047">
    <property type="entry name" value="HSP70_peptide-bd_sf"/>
</dbReference>
<keyword evidence="6" id="KW-1185">Reference proteome</keyword>
<dbReference type="SUPFAM" id="SSF100934">
    <property type="entry name" value="Heat shock protein 70kD (HSP70), C-terminal subdomain"/>
    <property type="match status" value="1"/>
</dbReference>
<accession>A0AA35V9B4</accession>
<dbReference type="InterPro" id="IPR043129">
    <property type="entry name" value="ATPase_NBD"/>
</dbReference>
<organism evidence="5 6">
    <name type="scientific">Lactuca saligna</name>
    <name type="common">Willowleaf lettuce</name>
    <dbReference type="NCBI Taxonomy" id="75948"/>
    <lineage>
        <taxon>Eukaryota</taxon>
        <taxon>Viridiplantae</taxon>
        <taxon>Streptophyta</taxon>
        <taxon>Embryophyta</taxon>
        <taxon>Tracheophyta</taxon>
        <taxon>Spermatophyta</taxon>
        <taxon>Magnoliopsida</taxon>
        <taxon>eudicotyledons</taxon>
        <taxon>Gunneridae</taxon>
        <taxon>Pentapetalae</taxon>
        <taxon>asterids</taxon>
        <taxon>campanulids</taxon>
        <taxon>Asterales</taxon>
        <taxon>Asteraceae</taxon>
        <taxon>Cichorioideae</taxon>
        <taxon>Cichorieae</taxon>
        <taxon>Lactucinae</taxon>
        <taxon>Lactuca</taxon>
    </lineage>
</organism>
<dbReference type="AlphaFoldDB" id="A0AA35V9B4"/>
<sequence>MRWNGRLEEWTEEEESPSGVARGGVAGWNCGPRWRCRRLRQPMVSVVFFRRCFCVRSTIEVGHDSIMAGYGIAPAIGIDLGTTYCCVGVWLNDRVEIILNDQGNRTMPSCVSFTDVGRVIGEGAKNKLGSHPLSTIYDAKRMIGRRFNDPKLQQNMKLWPFQVIQGANNIPKIALEYKGEKREFFAEEISSMVLIKLKETAEAYLGDTVLDAVITVPAYFDDSQRQATQDAGFVAGLNVLQIINEPTSAAIAYGLDKSTNITRDTHVLIFDLGGGTFDVSLVTIDKKATFKVKAVAGDTNLGGQDFDNLMVNHFVKQFNEKHKKDMSGNTKALGRLKAACEKSKRVLSSATETIIEIDALHEGVDFSMKISRAKFEHLNQDFFTKCIKMVESCLHDANLNKKDVDEVVLVGGSTRIPKVQHLLKEFFNGKELCKKIDADEAVAHGASVLAAKLSGNTSLQVNKLHLIDVIPLSLGVNVHDGSLSVIVKRNTPKPTTKERDYVTSEDNQTIITFNVYQGERFRSIDNNWLGKFQVPVPRGPKGKSKVKVVFNIDVNGILNCSGEEVTTGLKKKVRISHDKQRLSKEDIKKMIIDAHRHKLDDEEFKEKTVARTNLEDFIYSVKSKIKGIKKSGKTKIKKEDMEKLEKALEAAHKIVNGRKLLDVDEYEKASNQLANLSVRILSHA</sequence>
<evidence type="ECO:0000313" key="5">
    <source>
        <dbReference type="EMBL" id="CAI9269316.1"/>
    </source>
</evidence>
<dbReference type="PROSITE" id="PS00329">
    <property type="entry name" value="HSP70_2"/>
    <property type="match status" value="1"/>
</dbReference>
<gene>
    <name evidence="5" type="ORF">LSALG_LOCUS9698</name>
</gene>
<dbReference type="SUPFAM" id="SSF53067">
    <property type="entry name" value="Actin-like ATPase domain"/>
    <property type="match status" value="2"/>
</dbReference>
<protein>
    <recommendedName>
        <fullName evidence="7">Heat shock protein 70</fullName>
    </recommendedName>
</protein>
<evidence type="ECO:0000256" key="3">
    <source>
        <dbReference type="RuleBase" id="RU003322"/>
    </source>
</evidence>
<dbReference type="FunFam" id="3.90.640.10:FF:000002">
    <property type="entry name" value="Heat shock 70 kDa"/>
    <property type="match status" value="1"/>
</dbReference>
<dbReference type="Pfam" id="PF00012">
    <property type="entry name" value="HSP70"/>
    <property type="match status" value="1"/>
</dbReference>
<reference evidence="5" key="1">
    <citation type="submission" date="2023-04" db="EMBL/GenBank/DDBJ databases">
        <authorList>
            <person name="Vijverberg K."/>
            <person name="Xiong W."/>
            <person name="Schranz E."/>
        </authorList>
    </citation>
    <scope>NUCLEOTIDE SEQUENCE</scope>
</reference>
<evidence type="ECO:0000256" key="2">
    <source>
        <dbReference type="ARBA" id="ARBA00022840"/>
    </source>
</evidence>
<dbReference type="Gene3D" id="3.30.420.40">
    <property type="match status" value="2"/>
</dbReference>
<feature type="region of interest" description="Disordered" evidence="4">
    <location>
        <begin position="1"/>
        <end position="20"/>
    </location>
</feature>
<dbReference type="PRINTS" id="PR00301">
    <property type="entry name" value="HEATSHOCK70"/>
</dbReference>
<dbReference type="PANTHER" id="PTHR19375">
    <property type="entry name" value="HEAT SHOCK PROTEIN 70KDA"/>
    <property type="match status" value="1"/>
</dbReference>
<dbReference type="GO" id="GO:0140662">
    <property type="term" value="F:ATP-dependent protein folding chaperone"/>
    <property type="evidence" value="ECO:0007669"/>
    <property type="project" value="InterPro"/>
</dbReference>
<dbReference type="InterPro" id="IPR018181">
    <property type="entry name" value="Heat_shock_70_CS"/>
</dbReference>
<evidence type="ECO:0000256" key="4">
    <source>
        <dbReference type="SAM" id="MobiDB-lite"/>
    </source>
</evidence>
<dbReference type="GO" id="GO:0005524">
    <property type="term" value="F:ATP binding"/>
    <property type="evidence" value="ECO:0007669"/>
    <property type="project" value="UniProtKB-KW"/>
</dbReference>
<comment type="similarity">
    <text evidence="3">Belongs to the heat shock protein 70 family.</text>
</comment>
<dbReference type="Gene3D" id="2.60.34.10">
    <property type="entry name" value="Substrate Binding Domain Of DNAk, Chain A, domain 1"/>
    <property type="match status" value="1"/>
</dbReference>
<name>A0AA35V9B4_LACSI</name>
<dbReference type="InterPro" id="IPR029048">
    <property type="entry name" value="HSP70_C_sf"/>
</dbReference>
<keyword evidence="2 3" id="KW-0067">ATP-binding</keyword>
<dbReference type="EMBL" id="OX465077">
    <property type="protein sequence ID" value="CAI9269316.1"/>
    <property type="molecule type" value="Genomic_DNA"/>
</dbReference>
<evidence type="ECO:0008006" key="7">
    <source>
        <dbReference type="Google" id="ProtNLM"/>
    </source>
</evidence>
<dbReference type="Gene3D" id="1.20.1270.10">
    <property type="match status" value="1"/>
</dbReference>
<evidence type="ECO:0000313" key="6">
    <source>
        <dbReference type="Proteomes" id="UP001177003"/>
    </source>
</evidence>
<dbReference type="Gene3D" id="3.90.640.10">
    <property type="entry name" value="Actin, Chain A, domain 4"/>
    <property type="match status" value="1"/>
</dbReference>
<dbReference type="Proteomes" id="UP001177003">
    <property type="component" value="Chromosome 1"/>
</dbReference>
<dbReference type="SUPFAM" id="SSF100920">
    <property type="entry name" value="Heat shock protein 70kD (HSP70), peptide-binding domain"/>
    <property type="match status" value="1"/>
</dbReference>
<evidence type="ECO:0000256" key="1">
    <source>
        <dbReference type="ARBA" id="ARBA00022741"/>
    </source>
</evidence>
<dbReference type="InterPro" id="IPR013126">
    <property type="entry name" value="Hsp_70_fam"/>
</dbReference>
<keyword evidence="1 3" id="KW-0547">Nucleotide-binding</keyword>
<proteinExistence type="inferred from homology"/>
<dbReference type="FunFam" id="3.30.30.30:FF:000001">
    <property type="entry name" value="heat shock 70 kDa protein-like"/>
    <property type="match status" value="1"/>
</dbReference>
<dbReference type="FunFam" id="3.30.420.40:FF:000026">
    <property type="entry name" value="Heat shock protein 70"/>
    <property type="match status" value="1"/>
</dbReference>